<comment type="similarity">
    <text evidence="2">Belongs to the binding-protein-dependent transport system permease family. FecCD subfamily.</text>
</comment>
<dbReference type="GO" id="GO:0005886">
    <property type="term" value="C:plasma membrane"/>
    <property type="evidence" value="ECO:0007669"/>
    <property type="project" value="UniProtKB-SubCell"/>
</dbReference>
<feature type="transmembrane region" description="Helical" evidence="8">
    <location>
        <begin position="12"/>
        <end position="31"/>
    </location>
</feature>
<dbReference type="EMBL" id="CP154858">
    <property type="protein sequence ID" value="XDT71162.1"/>
    <property type="molecule type" value="Genomic_DNA"/>
</dbReference>
<organism evidence="9">
    <name type="scientific">Thermohahella caldifontis</name>
    <dbReference type="NCBI Taxonomy" id="3142973"/>
    <lineage>
        <taxon>Bacteria</taxon>
        <taxon>Pseudomonadati</taxon>
        <taxon>Pseudomonadota</taxon>
        <taxon>Gammaproteobacteria</taxon>
        <taxon>Oceanospirillales</taxon>
        <taxon>Hahellaceae</taxon>
        <taxon>Thermohahella</taxon>
    </lineage>
</organism>
<keyword evidence="7 8" id="KW-0472">Membrane</keyword>
<protein>
    <submittedName>
        <fullName evidence="9">Iron ABC transporter permease</fullName>
    </submittedName>
</protein>
<evidence type="ECO:0000256" key="8">
    <source>
        <dbReference type="SAM" id="Phobius"/>
    </source>
</evidence>
<evidence type="ECO:0000256" key="1">
    <source>
        <dbReference type="ARBA" id="ARBA00004651"/>
    </source>
</evidence>
<dbReference type="InterPro" id="IPR037294">
    <property type="entry name" value="ABC_BtuC-like"/>
</dbReference>
<feature type="transmembrane region" description="Helical" evidence="8">
    <location>
        <begin position="244"/>
        <end position="272"/>
    </location>
</feature>
<comment type="subcellular location">
    <subcellularLocation>
        <location evidence="1">Cell membrane</location>
        <topology evidence="1">Multi-pass membrane protein</topology>
    </subcellularLocation>
</comment>
<evidence type="ECO:0000256" key="3">
    <source>
        <dbReference type="ARBA" id="ARBA00022448"/>
    </source>
</evidence>
<dbReference type="CDD" id="cd06550">
    <property type="entry name" value="TM_ABC_iron-siderophores_like"/>
    <property type="match status" value="1"/>
</dbReference>
<name>A0AB39UT84_9GAMM</name>
<accession>A0AB39UT84</accession>
<feature type="transmembrane region" description="Helical" evidence="8">
    <location>
        <begin position="69"/>
        <end position="90"/>
    </location>
</feature>
<feature type="transmembrane region" description="Helical" evidence="8">
    <location>
        <begin position="122"/>
        <end position="141"/>
    </location>
</feature>
<feature type="transmembrane region" description="Helical" evidence="8">
    <location>
        <begin position="199"/>
        <end position="223"/>
    </location>
</feature>
<dbReference type="Gene3D" id="1.10.3470.10">
    <property type="entry name" value="ABC transporter involved in vitamin B12 uptake, BtuC"/>
    <property type="match status" value="1"/>
</dbReference>
<dbReference type="PANTHER" id="PTHR30472">
    <property type="entry name" value="FERRIC ENTEROBACTIN TRANSPORT SYSTEM PERMEASE PROTEIN"/>
    <property type="match status" value="1"/>
</dbReference>
<evidence type="ECO:0000256" key="7">
    <source>
        <dbReference type="ARBA" id="ARBA00023136"/>
    </source>
</evidence>
<evidence type="ECO:0000313" key="9">
    <source>
        <dbReference type="EMBL" id="XDT71162.1"/>
    </source>
</evidence>
<keyword evidence="3" id="KW-0813">Transport</keyword>
<reference evidence="9" key="1">
    <citation type="submission" date="2024-05" db="EMBL/GenBank/DDBJ databases">
        <title>Genome sequencing of novel strain.</title>
        <authorList>
            <person name="Ganbat D."/>
            <person name="Ganbat S."/>
            <person name="Lee S.-J."/>
        </authorList>
    </citation>
    <scope>NUCLEOTIDE SEQUENCE</scope>
    <source>
        <strain evidence="9">SMD15-11</strain>
    </source>
</reference>
<dbReference type="GO" id="GO:0033214">
    <property type="term" value="P:siderophore-iron import into cell"/>
    <property type="evidence" value="ECO:0007669"/>
    <property type="project" value="TreeGrafter"/>
</dbReference>
<evidence type="ECO:0000256" key="4">
    <source>
        <dbReference type="ARBA" id="ARBA00022475"/>
    </source>
</evidence>
<gene>
    <name evidence="9" type="ORF">AAIA72_10125</name>
</gene>
<sequence>MWQTRNDLIRYGWLSGGLCLWMLIQVQWGALELSPLQALGDLLRQWYSAGGLRPGSEGWLLWEIRLPRIVLGALAGSALALAGAALQGLFRNPLADPGLMGVSAGAVLGAVSAIVLTGHNWGIMPAAFVGSLFATVLAIVLARRHPTDRTAPLLLAGIAVNAVCGTLTGLLTWLADDNQLRSLTFWSMGSLAYGRWPELALLAATVIVMFAALLRLAPALDAWSLSPSVAHHLGFEPKALRRKVIVWVTLGVALSTALTGTLAFVGLVAPHLVRLTGSVSHRRVLPLSALLGAFLTLTADALARTLIAPAELPVGLVLSALGAPFFVYLLYRRPGEY</sequence>
<feature type="transmembrane region" description="Helical" evidence="8">
    <location>
        <begin position="97"/>
        <end position="116"/>
    </location>
</feature>
<dbReference type="GO" id="GO:0022857">
    <property type="term" value="F:transmembrane transporter activity"/>
    <property type="evidence" value="ECO:0007669"/>
    <property type="project" value="InterPro"/>
</dbReference>
<keyword evidence="5 8" id="KW-0812">Transmembrane</keyword>
<dbReference type="RefSeq" id="WP_369600200.1">
    <property type="nucleotide sequence ID" value="NZ_CP154858.1"/>
</dbReference>
<keyword evidence="4" id="KW-1003">Cell membrane</keyword>
<dbReference type="AlphaFoldDB" id="A0AB39UT84"/>
<evidence type="ECO:0000256" key="6">
    <source>
        <dbReference type="ARBA" id="ARBA00022989"/>
    </source>
</evidence>
<evidence type="ECO:0000256" key="2">
    <source>
        <dbReference type="ARBA" id="ARBA00007935"/>
    </source>
</evidence>
<dbReference type="Pfam" id="PF01032">
    <property type="entry name" value="FecCD"/>
    <property type="match status" value="1"/>
</dbReference>
<feature type="transmembrane region" description="Helical" evidence="8">
    <location>
        <begin position="310"/>
        <end position="331"/>
    </location>
</feature>
<feature type="transmembrane region" description="Helical" evidence="8">
    <location>
        <begin position="153"/>
        <end position="175"/>
    </location>
</feature>
<dbReference type="SUPFAM" id="SSF81345">
    <property type="entry name" value="ABC transporter involved in vitamin B12 uptake, BtuC"/>
    <property type="match status" value="1"/>
</dbReference>
<proteinExistence type="inferred from homology"/>
<evidence type="ECO:0000256" key="5">
    <source>
        <dbReference type="ARBA" id="ARBA00022692"/>
    </source>
</evidence>
<dbReference type="PANTHER" id="PTHR30472:SF25">
    <property type="entry name" value="ABC TRANSPORTER PERMEASE PROTEIN MJ0876-RELATED"/>
    <property type="match status" value="1"/>
</dbReference>
<dbReference type="InterPro" id="IPR000522">
    <property type="entry name" value="ABC_transptr_permease_BtuC"/>
</dbReference>
<dbReference type="FunFam" id="1.10.3470.10:FF:000001">
    <property type="entry name" value="Vitamin B12 ABC transporter permease BtuC"/>
    <property type="match status" value="1"/>
</dbReference>
<dbReference type="KEGG" id="tcd:AAIA72_10125"/>
<keyword evidence="6 8" id="KW-1133">Transmembrane helix</keyword>